<evidence type="ECO:0000256" key="1">
    <source>
        <dbReference type="ARBA" id="ARBA00023027"/>
    </source>
</evidence>
<organism evidence="3">
    <name type="scientific">marine sediment metagenome</name>
    <dbReference type="NCBI Taxonomy" id="412755"/>
    <lineage>
        <taxon>unclassified sequences</taxon>
        <taxon>metagenomes</taxon>
        <taxon>ecological metagenomes</taxon>
    </lineage>
</organism>
<evidence type="ECO:0000259" key="2">
    <source>
        <dbReference type="Pfam" id="PF01370"/>
    </source>
</evidence>
<dbReference type="EMBL" id="LAZR01056213">
    <property type="protein sequence ID" value="KKK74662.1"/>
    <property type="molecule type" value="Genomic_DNA"/>
</dbReference>
<dbReference type="PANTHER" id="PTHR43574">
    <property type="entry name" value="EPIMERASE-RELATED"/>
    <property type="match status" value="1"/>
</dbReference>
<dbReference type="InterPro" id="IPR001509">
    <property type="entry name" value="Epimerase_deHydtase"/>
</dbReference>
<accession>A0A0F8XZX9</accession>
<feature type="domain" description="NAD-dependent epimerase/dehydratase" evidence="2">
    <location>
        <begin position="10"/>
        <end position="162"/>
    </location>
</feature>
<feature type="non-terminal residue" evidence="3">
    <location>
        <position position="194"/>
    </location>
</feature>
<proteinExistence type="predicted"/>
<reference evidence="3" key="1">
    <citation type="journal article" date="2015" name="Nature">
        <title>Complex archaea that bridge the gap between prokaryotes and eukaryotes.</title>
        <authorList>
            <person name="Spang A."/>
            <person name="Saw J.H."/>
            <person name="Jorgensen S.L."/>
            <person name="Zaremba-Niedzwiedzka K."/>
            <person name="Martijn J."/>
            <person name="Lind A.E."/>
            <person name="van Eijk R."/>
            <person name="Schleper C."/>
            <person name="Guy L."/>
            <person name="Ettema T.J."/>
        </authorList>
    </citation>
    <scope>NUCLEOTIDE SEQUENCE</scope>
</reference>
<dbReference type="SUPFAM" id="SSF51735">
    <property type="entry name" value="NAD(P)-binding Rossmann-fold domains"/>
    <property type="match status" value="1"/>
</dbReference>
<evidence type="ECO:0000313" key="3">
    <source>
        <dbReference type="EMBL" id="KKK74662.1"/>
    </source>
</evidence>
<dbReference type="AlphaFoldDB" id="A0A0F8XZX9"/>
<dbReference type="Pfam" id="PF01370">
    <property type="entry name" value="Epimerase"/>
    <property type="match status" value="1"/>
</dbReference>
<gene>
    <name evidence="3" type="ORF">LCGC14_2881520</name>
</gene>
<name>A0A0F8XZX9_9ZZZZ</name>
<protein>
    <recommendedName>
        <fullName evidence="2">NAD-dependent epimerase/dehydratase domain-containing protein</fullName>
    </recommendedName>
</protein>
<sequence length="194" mass="21721">MGGMGFIENYKAVIMRDSMLISINVLEASRKYGAKRFFFSSSACAYNTELQKDPNNPALSEDMAYPAMAEAGYGWEKLYTEMMCEHFMEDFGLETRSARYHNVYGPLGTWRDGREKAPAAMCRKVLLAGDSGEIDIWGDGDQTRSFMHIDDCVEGLRRIMDGSFAEPINLGSAEQVTINQLVNLVERIAGVDIQ</sequence>
<keyword evidence="1" id="KW-0520">NAD</keyword>
<dbReference type="Gene3D" id="3.90.25.10">
    <property type="entry name" value="UDP-galactose 4-epimerase, domain 1"/>
    <property type="match status" value="1"/>
</dbReference>
<dbReference type="InterPro" id="IPR036291">
    <property type="entry name" value="NAD(P)-bd_dom_sf"/>
</dbReference>
<dbReference type="Gene3D" id="3.40.50.720">
    <property type="entry name" value="NAD(P)-binding Rossmann-like Domain"/>
    <property type="match status" value="1"/>
</dbReference>
<comment type="caution">
    <text evidence="3">The sequence shown here is derived from an EMBL/GenBank/DDBJ whole genome shotgun (WGS) entry which is preliminary data.</text>
</comment>